<keyword evidence="2" id="KW-1185">Reference proteome</keyword>
<reference evidence="1 2" key="1">
    <citation type="journal article" date="2012" name="PLoS Pathog.">
        <title>Diverse lifestyles and strategies of plant pathogenesis encoded in the genomes of eighteen Dothideomycetes fungi.</title>
        <authorList>
            <person name="Ohm R.A."/>
            <person name="Feau N."/>
            <person name="Henrissat B."/>
            <person name="Schoch C.L."/>
            <person name="Horwitz B.A."/>
            <person name="Barry K.W."/>
            <person name="Condon B.J."/>
            <person name="Copeland A.C."/>
            <person name="Dhillon B."/>
            <person name="Glaser F."/>
            <person name="Hesse C.N."/>
            <person name="Kosti I."/>
            <person name="LaButti K."/>
            <person name="Lindquist E.A."/>
            <person name="Lucas S."/>
            <person name="Salamov A.A."/>
            <person name="Bradshaw R.E."/>
            <person name="Ciuffetti L."/>
            <person name="Hamelin R.C."/>
            <person name="Kema G.H.J."/>
            <person name="Lawrence C."/>
            <person name="Scott J.A."/>
            <person name="Spatafora J.W."/>
            <person name="Turgeon B.G."/>
            <person name="de Wit P.J.G.M."/>
            <person name="Zhong S."/>
            <person name="Goodwin S.B."/>
            <person name="Grigoriev I.V."/>
        </authorList>
    </citation>
    <scope>NUCLEOTIDE SEQUENCE [LARGE SCALE GENOMIC DNA]</scope>
    <source>
        <strain evidence="1 2">UAMH 10762</strain>
    </source>
</reference>
<proteinExistence type="predicted"/>
<protein>
    <submittedName>
        <fullName evidence="1">Uncharacterized protein</fullName>
    </submittedName>
</protein>
<sequence length="137" mass="15789">MRSPSVHDCCPSARNYSCFSMRSGQVLALWQQLHLTTEHRTDTLLWMAYGGGDLYLARFLYWQFSESRASNGHAGLSNLPSSLHIYSYGGETSSQTPRDRFSNSLIRRRFTVHHNSEKRNRPLFYGQTPSACYLYRA</sequence>
<evidence type="ECO:0000313" key="1">
    <source>
        <dbReference type="EMBL" id="EMC92413.1"/>
    </source>
</evidence>
<dbReference type="EMBL" id="KB445562">
    <property type="protein sequence ID" value="EMC92413.1"/>
    <property type="molecule type" value="Genomic_DNA"/>
</dbReference>
<dbReference type="GeneID" id="19110776"/>
<dbReference type="Proteomes" id="UP000011761">
    <property type="component" value="Unassembled WGS sequence"/>
</dbReference>
<accession>M2MM10</accession>
<dbReference type="KEGG" id="bcom:BAUCODRAFT_287753"/>
<dbReference type="AlphaFoldDB" id="M2MM10"/>
<evidence type="ECO:0000313" key="2">
    <source>
        <dbReference type="Proteomes" id="UP000011761"/>
    </source>
</evidence>
<gene>
    <name evidence="1" type="ORF">BAUCODRAFT_287753</name>
</gene>
<name>M2MM10_BAUPA</name>
<organism evidence="1 2">
    <name type="scientific">Baudoinia panamericana (strain UAMH 10762)</name>
    <name type="common">Angels' share fungus</name>
    <name type="synonym">Baudoinia compniacensis (strain UAMH 10762)</name>
    <dbReference type="NCBI Taxonomy" id="717646"/>
    <lineage>
        <taxon>Eukaryota</taxon>
        <taxon>Fungi</taxon>
        <taxon>Dikarya</taxon>
        <taxon>Ascomycota</taxon>
        <taxon>Pezizomycotina</taxon>
        <taxon>Dothideomycetes</taxon>
        <taxon>Dothideomycetidae</taxon>
        <taxon>Mycosphaerellales</taxon>
        <taxon>Teratosphaeriaceae</taxon>
        <taxon>Baudoinia</taxon>
    </lineage>
</organism>
<dbReference type="RefSeq" id="XP_007680761.1">
    <property type="nucleotide sequence ID" value="XM_007682571.1"/>
</dbReference>
<dbReference type="HOGENOM" id="CLU_1864757_0_0_1"/>